<dbReference type="Pfam" id="PF14469">
    <property type="entry name" value="AKAP28"/>
    <property type="match status" value="1"/>
</dbReference>
<dbReference type="AlphaFoldDB" id="A0A0G4IXJ0"/>
<gene>
    <name evidence="1" type="ORF">PBRA_007495</name>
    <name evidence="2" type="ORF">PLBR_LOCUS4292</name>
</gene>
<dbReference type="EMBL" id="CDSF01000093">
    <property type="protein sequence ID" value="CEO99761.1"/>
    <property type="molecule type" value="Genomic_DNA"/>
</dbReference>
<geneLocation type="mitochondrion" evidence="2"/>
<evidence type="ECO:0000313" key="2">
    <source>
        <dbReference type="EMBL" id="SPQ97077.1"/>
    </source>
</evidence>
<organism evidence="1 3">
    <name type="scientific">Plasmodiophora brassicae</name>
    <name type="common">Clubroot disease agent</name>
    <dbReference type="NCBI Taxonomy" id="37360"/>
    <lineage>
        <taxon>Eukaryota</taxon>
        <taxon>Sar</taxon>
        <taxon>Rhizaria</taxon>
        <taxon>Endomyxa</taxon>
        <taxon>Phytomyxea</taxon>
        <taxon>Plasmodiophorida</taxon>
        <taxon>Plasmodiophoridae</taxon>
        <taxon>Plasmodiophora</taxon>
    </lineage>
</organism>
<dbReference type="Proteomes" id="UP000039324">
    <property type="component" value="Unassembled WGS sequence"/>
</dbReference>
<dbReference type="EMBL" id="OVEO01000007">
    <property type="protein sequence ID" value="SPQ97077.1"/>
    <property type="molecule type" value="Genomic_DNA"/>
</dbReference>
<dbReference type="InterPro" id="IPR025663">
    <property type="entry name" value="AKAP_28"/>
</dbReference>
<evidence type="ECO:0000313" key="1">
    <source>
        <dbReference type="EMBL" id="CEO99761.1"/>
    </source>
</evidence>
<sequence>MGDDDDADVVAKAKAALQDLFTRWDSSFGHRMTHLSTSGSIVDCNVTFSRATVEQPVPGMFVNVLFHVDVGDEAHPKISFQVEGEQYLYTIPDSQGASKNIDQLIINNLEFKQRLRDAFSPQILASNIPLPTGNLQHKQSRQF</sequence>
<reference evidence="2 4" key="2">
    <citation type="submission" date="2018-03" db="EMBL/GenBank/DDBJ databases">
        <authorList>
            <person name="Fogelqvist J."/>
        </authorList>
    </citation>
    <scope>NUCLEOTIDE SEQUENCE [LARGE SCALE GENOMIC DNA]</scope>
</reference>
<name>A0A0G4IXJ0_PLABS</name>
<proteinExistence type="predicted"/>
<keyword evidence="2" id="KW-0496">Mitochondrion</keyword>
<dbReference type="Proteomes" id="UP000290189">
    <property type="component" value="Unassembled WGS sequence"/>
</dbReference>
<accession>A0A0G4IXJ0</accession>
<keyword evidence="3" id="KW-1185">Reference proteome</keyword>
<protein>
    <submittedName>
        <fullName evidence="1">Uncharacterized protein</fullName>
    </submittedName>
</protein>
<evidence type="ECO:0000313" key="4">
    <source>
        <dbReference type="Proteomes" id="UP000290189"/>
    </source>
</evidence>
<reference evidence="1 3" key="1">
    <citation type="submission" date="2015-02" db="EMBL/GenBank/DDBJ databases">
        <authorList>
            <person name="Chooi Y.-H."/>
        </authorList>
    </citation>
    <scope>NUCLEOTIDE SEQUENCE [LARGE SCALE GENOMIC DNA]</scope>
    <source>
        <strain evidence="1">E3</strain>
    </source>
</reference>
<evidence type="ECO:0000313" key="3">
    <source>
        <dbReference type="Proteomes" id="UP000039324"/>
    </source>
</evidence>